<evidence type="ECO:0000313" key="2">
    <source>
        <dbReference type="EMBL" id="OCX68696.1"/>
    </source>
</evidence>
<evidence type="ECO:0000313" key="3">
    <source>
        <dbReference type="Proteomes" id="UP000094893"/>
    </source>
</evidence>
<dbReference type="PROSITE" id="PS50935">
    <property type="entry name" value="SSB"/>
    <property type="match status" value="1"/>
</dbReference>
<comment type="caution">
    <text evidence="2">The sequence shown here is derived from an EMBL/GenBank/DDBJ whole genome shotgun (WGS) entry which is preliminary data.</text>
</comment>
<dbReference type="RefSeq" id="WP_024892369.1">
    <property type="nucleotide sequence ID" value="NZ_JMEB01000102.1"/>
</dbReference>
<proteinExistence type="predicted"/>
<sequence>MNHFFIVGRVDRITQNKKREGGKGGSAMILLKYGPEREVSNGPVEFVNAVVIRVPAFRFEAIGSRLEEGAVVSVTGHVQGIVKGGMGETYMTQELVADNIRANDLDFLFEDEEPETA</sequence>
<organism evidence="2 3">
    <name type="scientific">Acidithiobacillus thiooxidans</name>
    <name type="common">Thiobacillus thiooxidans</name>
    <dbReference type="NCBI Taxonomy" id="930"/>
    <lineage>
        <taxon>Bacteria</taxon>
        <taxon>Pseudomonadati</taxon>
        <taxon>Pseudomonadota</taxon>
        <taxon>Acidithiobacillia</taxon>
        <taxon>Acidithiobacillales</taxon>
        <taxon>Acidithiobacillaceae</taxon>
        <taxon>Acidithiobacillus</taxon>
    </lineage>
</organism>
<evidence type="ECO:0008006" key="4">
    <source>
        <dbReference type="Google" id="ProtNLM"/>
    </source>
</evidence>
<reference evidence="2 3" key="1">
    <citation type="journal article" date="2016" name="Int. J. Mol. Sci.">
        <title>Comparative genomics of the extreme acidophile Acidithiobacillus thiooxidans reveals intraspecific divergence and niche adaptation.</title>
        <authorList>
            <person name="Zhang X."/>
            <person name="Feng X."/>
            <person name="Tao J."/>
            <person name="Ma L."/>
            <person name="Xiao Y."/>
            <person name="Liang Y."/>
            <person name="Liu X."/>
            <person name="Yin H."/>
        </authorList>
    </citation>
    <scope>NUCLEOTIDE SEQUENCE [LARGE SCALE GENOMIC DNA]</scope>
    <source>
        <strain evidence="2 3">A02</strain>
    </source>
</reference>
<dbReference type="AlphaFoldDB" id="A0A1C2IYM7"/>
<dbReference type="EMBL" id="LWSA01000285">
    <property type="protein sequence ID" value="OCX68696.1"/>
    <property type="molecule type" value="Genomic_DNA"/>
</dbReference>
<protein>
    <recommendedName>
        <fullName evidence="4">Single-stranded DNA-binding protein</fullName>
    </recommendedName>
</protein>
<evidence type="ECO:0000256" key="1">
    <source>
        <dbReference type="PROSITE-ProRule" id="PRU00252"/>
    </source>
</evidence>
<dbReference type="InterPro" id="IPR000424">
    <property type="entry name" value="Primosome_PriB/ssb"/>
</dbReference>
<dbReference type="Proteomes" id="UP000094893">
    <property type="component" value="Unassembled WGS sequence"/>
</dbReference>
<accession>A0A1C2IYM7</accession>
<dbReference type="GO" id="GO:0003697">
    <property type="term" value="F:single-stranded DNA binding"/>
    <property type="evidence" value="ECO:0007669"/>
    <property type="project" value="InterPro"/>
</dbReference>
<name>A0A1C2IYM7_ACITH</name>
<keyword evidence="1" id="KW-0238">DNA-binding</keyword>
<gene>
    <name evidence="2" type="ORF">A6P07_17730</name>
</gene>